<feature type="domain" description="Response regulatory" evidence="4">
    <location>
        <begin position="5"/>
        <end position="122"/>
    </location>
</feature>
<dbReference type="SUPFAM" id="SSF52172">
    <property type="entry name" value="CheY-like"/>
    <property type="match status" value="1"/>
</dbReference>
<comment type="caution">
    <text evidence="9">The sequence shown here is derived from an EMBL/GenBank/DDBJ whole genome shotgun (WGS) entry which is preliminary data.</text>
</comment>
<dbReference type="PROSITE" id="PS50887">
    <property type="entry name" value="GGDEF"/>
    <property type="match status" value="1"/>
</dbReference>
<reference evidence="9 10" key="1">
    <citation type="submission" date="2022-06" db="EMBL/GenBank/DDBJ databases">
        <title>Isolation of gut microbiota from human fecal samples.</title>
        <authorList>
            <person name="Pamer E.G."/>
            <person name="Barat B."/>
            <person name="Waligurski E."/>
            <person name="Medina S."/>
            <person name="Paddock L."/>
            <person name="Mostad J."/>
        </authorList>
    </citation>
    <scope>NUCLEOTIDE SEQUENCE [LARGE SCALE GENOMIC DNA]</scope>
    <source>
        <strain evidence="9 10">SL.3.17</strain>
    </source>
</reference>
<evidence type="ECO:0000259" key="7">
    <source>
        <dbReference type="PROSITE" id="PS50887"/>
    </source>
</evidence>
<dbReference type="SMART" id="SM00267">
    <property type="entry name" value="GGDEF"/>
    <property type="match status" value="1"/>
</dbReference>
<evidence type="ECO:0000313" key="9">
    <source>
        <dbReference type="EMBL" id="MCQ4637280.1"/>
    </source>
</evidence>
<dbReference type="RefSeq" id="WP_256132470.1">
    <property type="nucleotide sequence ID" value="NZ_JANFXK010000011.1"/>
</dbReference>
<dbReference type="InterPro" id="IPR000014">
    <property type="entry name" value="PAS"/>
</dbReference>
<keyword evidence="10" id="KW-1185">Reference proteome</keyword>
<keyword evidence="9" id="KW-0548">Nucleotidyltransferase</keyword>
<dbReference type="InterPro" id="IPR000160">
    <property type="entry name" value="GGDEF_dom"/>
</dbReference>
<dbReference type="Gene3D" id="3.40.50.2300">
    <property type="match status" value="1"/>
</dbReference>
<dbReference type="Gene3D" id="1.10.3210.10">
    <property type="entry name" value="Hypothetical protein af1432"/>
    <property type="match status" value="1"/>
</dbReference>
<dbReference type="Pfam" id="PF08447">
    <property type="entry name" value="PAS_3"/>
    <property type="match status" value="2"/>
</dbReference>
<dbReference type="InterPro" id="IPR029787">
    <property type="entry name" value="Nucleotide_cyclase"/>
</dbReference>
<evidence type="ECO:0000256" key="3">
    <source>
        <dbReference type="PROSITE-ProRule" id="PRU00169"/>
    </source>
</evidence>
<dbReference type="Pfam" id="PF00990">
    <property type="entry name" value="GGDEF"/>
    <property type="match status" value="1"/>
</dbReference>
<keyword evidence="3" id="KW-0597">Phosphoprotein</keyword>
<evidence type="ECO:0000259" key="8">
    <source>
        <dbReference type="PROSITE" id="PS51832"/>
    </source>
</evidence>
<feature type="domain" description="GGDEF" evidence="7">
    <location>
        <begin position="799"/>
        <end position="892"/>
    </location>
</feature>
<dbReference type="Pfam" id="PF00072">
    <property type="entry name" value="Response_reg"/>
    <property type="match status" value="1"/>
</dbReference>
<dbReference type="CDD" id="cd00130">
    <property type="entry name" value="PAS"/>
    <property type="match status" value="2"/>
</dbReference>
<dbReference type="InterPro" id="IPR013655">
    <property type="entry name" value="PAS_fold_3"/>
</dbReference>
<feature type="domain" description="PAC" evidence="6">
    <location>
        <begin position="716"/>
        <end position="768"/>
    </location>
</feature>
<gene>
    <name evidence="9" type="ORF">NE619_11150</name>
</gene>
<dbReference type="InterPro" id="IPR001789">
    <property type="entry name" value="Sig_transdc_resp-reg_receiver"/>
</dbReference>
<dbReference type="SUPFAM" id="SSF55785">
    <property type="entry name" value="PYP-like sensor domain (PAS domain)"/>
    <property type="match status" value="2"/>
</dbReference>
<dbReference type="PANTHER" id="PTHR45228">
    <property type="entry name" value="CYCLIC DI-GMP PHOSPHODIESTERASE TM_0186-RELATED"/>
    <property type="match status" value="1"/>
</dbReference>
<organism evidence="9 10">
    <name type="scientific">Anaerovorax odorimutans</name>
    <dbReference type="NCBI Taxonomy" id="109327"/>
    <lineage>
        <taxon>Bacteria</taxon>
        <taxon>Bacillati</taxon>
        <taxon>Bacillota</taxon>
        <taxon>Clostridia</taxon>
        <taxon>Peptostreptococcales</taxon>
        <taxon>Anaerovoracaceae</taxon>
        <taxon>Anaerovorax</taxon>
    </lineage>
</organism>
<dbReference type="PROSITE" id="PS50113">
    <property type="entry name" value="PAC"/>
    <property type="match status" value="2"/>
</dbReference>
<dbReference type="NCBIfam" id="TIGR00254">
    <property type="entry name" value="GGDEF"/>
    <property type="match status" value="1"/>
</dbReference>
<accession>A0ABT1RQ04</accession>
<dbReference type="PROSITE" id="PS50110">
    <property type="entry name" value="RESPONSE_REGULATORY"/>
    <property type="match status" value="1"/>
</dbReference>
<dbReference type="SUPFAM" id="SSF109604">
    <property type="entry name" value="HD-domain/PDEase-like"/>
    <property type="match status" value="1"/>
</dbReference>
<dbReference type="GO" id="GO:0052621">
    <property type="term" value="F:diguanylate cyclase activity"/>
    <property type="evidence" value="ECO:0007669"/>
    <property type="project" value="UniProtKB-EC"/>
</dbReference>
<dbReference type="Pfam" id="PF13487">
    <property type="entry name" value="HD_5"/>
    <property type="match status" value="1"/>
</dbReference>
<dbReference type="CDD" id="cd00077">
    <property type="entry name" value="HDc"/>
    <property type="match status" value="1"/>
</dbReference>
<dbReference type="PROSITE" id="PS50112">
    <property type="entry name" value="PAS"/>
    <property type="match status" value="1"/>
</dbReference>
<dbReference type="SUPFAM" id="SSF55073">
    <property type="entry name" value="Nucleotide cyclase"/>
    <property type="match status" value="1"/>
</dbReference>
<name>A0ABT1RQ04_9FIRM</name>
<evidence type="ECO:0000256" key="2">
    <source>
        <dbReference type="ARBA" id="ARBA00024867"/>
    </source>
</evidence>
<dbReference type="CDD" id="cd01949">
    <property type="entry name" value="GGDEF"/>
    <property type="match status" value="1"/>
</dbReference>
<dbReference type="Gene3D" id="3.30.450.20">
    <property type="entry name" value="PAS domain"/>
    <property type="match status" value="2"/>
</dbReference>
<feature type="domain" description="HD-GYP" evidence="8">
    <location>
        <begin position="142"/>
        <end position="350"/>
    </location>
</feature>
<dbReference type="InterPro" id="IPR001610">
    <property type="entry name" value="PAC"/>
</dbReference>
<evidence type="ECO:0000259" key="6">
    <source>
        <dbReference type="PROSITE" id="PS50113"/>
    </source>
</evidence>
<dbReference type="InterPro" id="IPR011006">
    <property type="entry name" value="CheY-like_superfamily"/>
</dbReference>
<evidence type="ECO:0000313" key="10">
    <source>
        <dbReference type="Proteomes" id="UP001524502"/>
    </source>
</evidence>
<comment type="function">
    <text evidence="2">May play the central regulatory role in sporulation. It may be an element of the effector pathway responsible for the activation of sporulation genes in response to nutritional stress. Spo0A may act in concert with spo0H (a sigma factor) to control the expression of some genes that are critical to the sporulation process.</text>
</comment>
<dbReference type="InterPro" id="IPR003607">
    <property type="entry name" value="HD/PDEase_dom"/>
</dbReference>
<dbReference type="InterPro" id="IPR035965">
    <property type="entry name" value="PAS-like_dom_sf"/>
</dbReference>
<feature type="domain" description="PAC" evidence="6">
    <location>
        <begin position="588"/>
        <end position="639"/>
    </location>
</feature>
<dbReference type="Gene3D" id="3.30.70.270">
    <property type="match status" value="1"/>
</dbReference>
<dbReference type="SMART" id="SM00086">
    <property type="entry name" value="PAC"/>
    <property type="match status" value="2"/>
</dbReference>
<evidence type="ECO:0000259" key="5">
    <source>
        <dbReference type="PROSITE" id="PS50112"/>
    </source>
</evidence>
<dbReference type="InterPro" id="IPR043128">
    <property type="entry name" value="Rev_trsase/Diguanyl_cyclase"/>
</dbReference>
<feature type="domain" description="PAS" evidence="5">
    <location>
        <begin position="545"/>
        <end position="585"/>
    </location>
</feature>
<keyword evidence="9" id="KW-0808">Transferase</keyword>
<dbReference type="EMBL" id="JANFXK010000011">
    <property type="protein sequence ID" value="MCQ4637280.1"/>
    <property type="molecule type" value="Genomic_DNA"/>
</dbReference>
<dbReference type="PROSITE" id="PS51832">
    <property type="entry name" value="HD_GYP"/>
    <property type="match status" value="1"/>
</dbReference>
<proteinExistence type="predicted"/>
<feature type="modified residue" description="4-aspartylphosphate" evidence="3">
    <location>
        <position position="55"/>
    </location>
</feature>
<dbReference type="Proteomes" id="UP001524502">
    <property type="component" value="Unassembled WGS sequence"/>
</dbReference>
<sequence length="892" mass="103123">MCRDTILIVDDMEINRTILCSLFKDEYQLLEAENGEQALLLLNQYHSSIAIMLLDVVMPEKNGYQVLEEMNGNGLLSEVPVIVITADDSLEGELRAFDLGASDIIAKPFEPHVVKRRVDNIIELYLHRHNLEDLVDEQAIKLRESNDVLIDALSSVIEYRSLESGQHIKRIRLLTKVLLEEVRESCPEYGLNEHKINAIASASAMHDIGKIAIPDNILNKPGRLTYEEFEIMKTHSLKGCEILASLSRMEDKEYLRYAYNICRHHHERWDGNGYPDGLAGDAIPICAQVTGIADAYDALTSDRVYKKAIAHERAVEMILNGECGVFSPKLLSCFQNVKQQMAVLVKRYADGVAAEDEQLQTSELAGVFREENISAFEKERMKYHAMLRYEDAIVGEVDLATNSWQLVYSSGLNNPELFKSEAMDKLGKEYIETAVHPQDREQVFEIWKQGLADFFAEGRFQQSWQYRIKGQKSGQWQQVIMTLVRVDTEHPQQKKGLVLWKKYEDDKPVKAQNAIDESSVFHSIFHGVRQLRNDKWLTIIEMEDSFLGYSRQQIEERFDNRYMNLIYQEDRDYVLRQLSRQLNSGSEYEIEYRAVNARGEIVWLLSKGQLVQDGQGGQMLYGVPIDISKTKRTEEQLQMSLERYKIILEQTNDIIFEWDIANDHVDFSANWKEKFGYEPITENVSQRIIKASHLHPDDTKDFKEYIEEMRSGKRYNELEFRVSDARGRYRWSKIRATTQFDSKGAPYRVIGLVGDINDEKLATQELQARAERDILTKLYNKDSARQRIEQRLELVDSNNCCALFIIDLDNFKLINDRYGHMFGDAVLKKIAEQLSQLFRNEDVLSRIGGDEFMALFQGMQSREHIEAIAGRIIERFRQTFATLLRTVIFRAA</sequence>
<dbReference type="SMART" id="SM00448">
    <property type="entry name" value="REC"/>
    <property type="match status" value="1"/>
</dbReference>
<dbReference type="NCBIfam" id="TIGR00229">
    <property type="entry name" value="sensory_box"/>
    <property type="match status" value="2"/>
</dbReference>
<dbReference type="InterPro" id="IPR000700">
    <property type="entry name" value="PAS-assoc_C"/>
</dbReference>
<evidence type="ECO:0000256" key="1">
    <source>
        <dbReference type="ARBA" id="ARBA00018672"/>
    </source>
</evidence>
<dbReference type="InterPro" id="IPR052020">
    <property type="entry name" value="Cyclic_di-GMP/3'3'-cGAMP_PDE"/>
</dbReference>
<protein>
    <recommendedName>
        <fullName evidence="1">Stage 0 sporulation protein A homolog</fullName>
    </recommendedName>
</protein>
<evidence type="ECO:0000259" key="4">
    <source>
        <dbReference type="PROSITE" id="PS50110"/>
    </source>
</evidence>
<dbReference type="InterPro" id="IPR037522">
    <property type="entry name" value="HD_GYP_dom"/>
</dbReference>